<dbReference type="PANTHER" id="PTHR33221:SF15">
    <property type="entry name" value="HTH-TYPE TRANSCRIPTIONAL REGULATOR YWGB-RELATED"/>
    <property type="match status" value="1"/>
</dbReference>
<keyword evidence="3" id="KW-0238">DNA-binding</keyword>
<dbReference type="Proteomes" id="UP000576087">
    <property type="component" value="Unassembled WGS sequence"/>
</dbReference>
<dbReference type="GO" id="GO:0003700">
    <property type="term" value="F:DNA-binding transcription factor activity"/>
    <property type="evidence" value="ECO:0007669"/>
    <property type="project" value="TreeGrafter"/>
</dbReference>
<dbReference type="PROSITE" id="PS51197">
    <property type="entry name" value="HTH_RRF2_2"/>
    <property type="match status" value="1"/>
</dbReference>
<evidence type="ECO:0000313" key="2">
    <source>
        <dbReference type="EMBL" id="MBB4415027.1"/>
    </source>
</evidence>
<protein>
    <submittedName>
        <fullName evidence="3">DNA-binding IscR family transcriptional regulator</fullName>
    </submittedName>
</protein>
<dbReference type="EMBL" id="JACIHM010000019">
    <property type="protein sequence ID" value="MBB4449643.1"/>
    <property type="molecule type" value="Genomic_DNA"/>
</dbReference>
<dbReference type="Proteomes" id="UP000520770">
    <property type="component" value="Unassembled WGS sequence"/>
</dbReference>
<evidence type="ECO:0000313" key="1">
    <source>
        <dbReference type="EMBL" id="MBB4351717.1"/>
    </source>
</evidence>
<evidence type="ECO:0000313" key="4">
    <source>
        <dbReference type="Proteomes" id="UP000520770"/>
    </source>
</evidence>
<dbReference type="AlphaFoldDB" id="A0A7W6V4A7"/>
<gene>
    <name evidence="2" type="ORF">GGE31_005575</name>
    <name evidence="1" type="ORF">GGE33_005500</name>
    <name evidence="3" type="ORF">GGE35_005500</name>
</gene>
<dbReference type="Proteomes" id="UP000524535">
    <property type="component" value="Unassembled WGS sequence"/>
</dbReference>
<dbReference type="Gene3D" id="1.10.10.10">
    <property type="entry name" value="Winged helix-like DNA-binding domain superfamily/Winged helix DNA-binding domain"/>
    <property type="match status" value="1"/>
</dbReference>
<dbReference type="GO" id="GO:0003677">
    <property type="term" value="F:DNA binding"/>
    <property type="evidence" value="ECO:0007669"/>
    <property type="project" value="UniProtKB-KW"/>
</dbReference>
<evidence type="ECO:0000313" key="6">
    <source>
        <dbReference type="Proteomes" id="UP000576087"/>
    </source>
</evidence>
<sequence>MIAEMLDANPVVIRPTMSGLRESGYVRSEKGHGGGWTLARPLEELTLLNIYNAVGEPSVFAIGPAYNMPGCAIERAVNATLKTFLTTLSNCYERGLRE</sequence>
<dbReference type="EMBL" id="JACIGY010000019">
    <property type="protein sequence ID" value="MBB4415027.1"/>
    <property type="molecule type" value="Genomic_DNA"/>
</dbReference>
<keyword evidence="5" id="KW-1185">Reference proteome</keyword>
<proteinExistence type="predicted"/>
<reference evidence="4 5" key="1">
    <citation type="submission" date="2020-08" db="EMBL/GenBank/DDBJ databases">
        <title>Genomic Encyclopedia of Type Strains, Phase IV (KMG-V): Genome sequencing to study the core and pangenomes of soil and plant-associated prokaryotes.</title>
        <authorList>
            <person name="Whitman W."/>
        </authorList>
    </citation>
    <scope>NUCLEOTIDE SEQUENCE [LARGE SCALE GENOMIC DNA]</scope>
    <source>
        <strain evidence="2 5">SEMIA 444</strain>
        <strain evidence="1 4">SEMIA 448</strain>
        <strain evidence="3 6">SEMIA 452</strain>
    </source>
</reference>
<dbReference type="GO" id="GO:0005829">
    <property type="term" value="C:cytosol"/>
    <property type="evidence" value="ECO:0007669"/>
    <property type="project" value="TreeGrafter"/>
</dbReference>
<organism evidence="3 6">
    <name type="scientific">Aliirhizobium cellulosilyticum</name>
    <dbReference type="NCBI Taxonomy" id="393664"/>
    <lineage>
        <taxon>Bacteria</taxon>
        <taxon>Pseudomonadati</taxon>
        <taxon>Pseudomonadota</taxon>
        <taxon>Alphaproteobacteria</taxon>
        <taxon>Hyphomicrobiales</taxon>
        <taxon>Rhizobiaceae</taxon>
        <taxon>Aliirhizobium</taxon>
    </lineage>
</organism>
<dbReference type="Pfam" id="PF02082">
    <property type="entry name" value="Rrf2"/>
    <property type="match status" value="1"/>
</dbReference>
<dbReference type="InterPro" id="IPR000944">
    <property type="entry name" value="Tscrpt_reg_Rrf2"/>
</dbReference>
<name>A0A7W6V4A7_9HYPH</name>
<dbReference type="EMBL" id="JACIGW010000016">
    <property type="protein sequence ID" value="MBB4351717.1"/>
    <property type="molecule type" value="Genomic_DNA"/>
</dbReference>
<dbReference type="InterPro" id="IPR036390">
    <property type="entry name" value="WH_DNA-bd_sf"/>
</dbReference>
<dbReference type="SUPFAM" id="SSF46785">
    <property type="entry name" value="Winged helix' DNA-binding domain"/>
    <property type="match status" value="1"/>
</dbReference>
<accession>A0A7W6V4A7</accession>
<dbReference type="PANTHER" id="PTHR33221">
    <property type="entry name" value="WINGED HELIX-TURN-HELIX TRANSCRIPTIONAL REGULATOR, RRF2 FAMILY"/>
    <property type="match status" value="1"/>
</dbReference>
<comment type="caution">
    <text evidence="3">The sequence shown here is derived from an EMBL/GenBank/DDBJ whole genome shotgun (WGS) entry which is preliminary data.</text>
</comment>
<dbReference type="InterPro" id="IPR036388">
    <property type="entry name" value="WH-like_DNA-bd_sf"/>
</dbReference>
<evidence type="ECO:0000313" key="5">
    <source>
        <dbReference type="Proteomes" id="UP000524535"/>
    </source>
</evidence>
<evidence type="ECO:0000313" key="3">
    <source>
        <dbReference type="EMBL" id="MBB4449643.1"/>
    </source>
</evidence>